<protein>
    <recommendedName>
        <fullName evidence="2">Protein-glutamine gamma-glutamyltransferase-like C-terminal domain-containing protein</fullName>
    </recommendedName>
</protein>
<dbReference type="EMBL" id="BOOO01000038">
    <property type="protein sequence ID" value="GII33148.1"/>
    <property type="molecule type" value="Genomic_DNA"/>
</dbReference>
<comment type="caution">
    <text evidence="3">The sequence shown here is derived from an EMBL/GenBank/DDBJ whole genome shotgun (WGS) entry which is preliminary data.</text>
</comment>
<feature type="transmembrane region" description="Helical" evidence="1">
    <location>
        <begin position="67"/>
        <end position="88"/>
    </location>
</feature>
<reference evidence="3 4" key="1">
    <citation type="submission" date="2021-01" db="EMBL/GenBank/DDBJ databases">
        <title>Whole genome shotgun sequence of Planotetraspora mira NBRC 15435.</title>
        <authorList>
            <person name="Komaki H."/>
            <person name="Tamura T."/>
        </authorList>
    </citation>
    <scope>NUCLEOTIDE SEQUENCE [LARGE SCALE GENOMIC DNA]</scope>
    <source>
        <strain evidence="3 4">NBRC 15435</strain>
    </source>
</reference>
<organism evidence="3 4">
    <name type="scientific">Planotetraspora mira</name>
    <dbReference type="NCBI Taxonomy" id="58121"/>
    <lineage>
        <taxon>Bacteria</taxon>
        <taxon>Bacillati</taxon>
        <taxon>Actinomycetota</taxon>
        <taxon>Actinomycetes</taxon>
        <taxon>Streptosporangiales</taxon>
        <taxon>Streptosporangiaceae</taxon>
        <taxon>Planotetraspora</taxon>
    </lineage>
</organism>
<keyword evidence="1" id="KW-1133">Transmembrane helix</keyword>
<gene>
    <name evidence="3" type="ORF">Pmi06nite_65900</name>
</gene>
<sequence>MTLFLSPSLAPLGAPVDIGRDQAQQEAARELLKSGYQHESLFDRIGRVVQQFLDDLLGAGGNAGGSAISLILIVVILVILGALLVWALRRTSRGSRTGVVVFGGKERTAAEHRAEAERLASAGDWTRAVQERLRAIARGLEERAIVSPLPGRTALELAQTAGQALPSHASDLRSAARLFDDVTYGEVAGTPEAYAVLKDLDERLMAARVALEASA</sequence>
<keyword evidence="1" id="KW-0472">Membrane</keyword>
<evidence type="ECO:0000259" key="2">
    <source>
        <dbReference type="Pfam" id="PF13559"/>
    </source>
</evidence>
<dbReference type="AlphaFoldDB" id="A0A8J3TVB0"/>
<feature type="domain" description="Protein-glutamine gamma-glutamyltransferase-like C-terminal" evidence="2">
    <location>
        <begin position="133"/>
        <end position="201"/>
    </location>
</feature>
<keyword evidence="4" id="KW-1185">Reference proteome</keyword>
<evidence type="ECO:0000313" key="3">
    <source>
        <dbReference type="EMBL" id="GII33148.1"/>
    </source>
</evidence>
<evidence type="ECO:0000313" key="4">
    <source>
        <dbReference type="Proteomes" id="UP000650628"/>
    </source>
</evidence>
<dbReference type="RefSeq" id="WP_239114359.1">
    <property type="nucleotide sequence ID" value="NZ_BOOO01000038.1"/>
</dbReference>
<dbReference type="Proteomes" id="UP000650628">
    <property type="component" value="Unassembled WGS sequence"/>
</dbReference>
<keyword evidence="1" id="KW-0812">Transmembrane</keyword>
<name>A0A8J3TVB0_9ACTN</name>
<accession>A0A8J3TVB0</accession>
<evidence type="ECO:0000256" key="1">
    <source>
        <dbReference type="SAM" id="Phobius"/>
    </source>
</evidence>
<dbReference type="Pfam" id="PF13559">
    <property type="entry name" value="DUF4129"/>
    <property type="match status" value="1"/>
</dbReference>
<proteinExistence type="predicted"/>
<dbReference type="InterPro" id="IPR025403">
    <property type="entry name" value="TgpA-like_C"/>
</dbReference>